<dbReference type="EMBL" id="NWXB01000002">
    <property type="protein sequence ID" value="RQJ68548.1"/>
    <property type="molecule type" value="Genomic_DNA"/>
</dbReference>
<evidence type="ECO:0000313" key="2">
    <source>
        <dbReference type="EMBL" id="RQJ68548.1"/>
    </source>
</evidence>
<reference evidence="2 3" key="1">
    <citation type="submission" date="2017-09" db="EMBL/GenBank/DDBJ databases">
        <title>Phenotypic and genotypic characterization of Colombian isolates of Neisseria meningitidis recovered from invasive disease.</title>
        <authorList>
            <person name="Duarte C."/>
            <person name="Gabastou J.M."/>
            <person name="Moreno J."/>
        </authorList>
    </citation>
    <scope>NUCLEOTIDE SEQUENCE [LARGE SCALE GENOMIC DNA]</scope>
    <source>
        <strain evidence="2 3">INS-Nm1124</strain>
    </source>
</reference>
<dbReference type="Proteomes" id="UP000283829">
    <property type="component" value="Unassembled WGS sequence"/>
</dbReference>
<feature type="region of interest" description="Disordered" evidence="1">
    <location>
        <begin position="44"/>
        <end position="75"/>
    </location>
</feature>
<protein>
    <submittedName>
        <fullName evidence="2">Uncharacterized protein</fullName>
    </submittedName>
</protein>
<proteinExistence type="predicted"/>
<sequence>MQIHLLLLLSFERFYSRTQTDFNRRTNFAPTPSRSDDFIRKTAASGTISNRPTEDGILSTRPAAHAAEEPPYQAS</sequence>
<evidence type="ECO:0000256" key="1">
    <source>
        <dbReference type="SAM" id="MobiDB-lite"/>
    </source>
</evidence>
<comment type="caution">
    <text evidence="2">The sequence shown here is derived from an EMBL/GenBank/DDBJ whole genome shotgun (WGS) entry which is preliminary data.</text>
</comment>
<evidence type="ECO:0000313" key="3">
    <source>
        <dbReference type="Proteomes" id="UP000283829"/>
    </source>
</evidence>
<gene>
    <name evidence="2" type="ORF">COI09_01500</name>
</gene>
<dbReference type="AlphaFoldDB" id="A0A425ARL8"/>
<accession>A0A425ARL8</accession>
<organism evidence="2 3">
    <name type="scientific">Neisseria meningitidis</name>
    <dbReference type="NCBI Taxonomy" id="487"/>
    <lineage>
        <taxon>Bacteria</taxon>
        <taxon>Pseudomonadati</taxon>
        <taxon>Pseudomonadota</taxon>
        <taxon>Betaproteobacteria</taxon>
        <taxon>Neisseriales</taxon>
        <taxon>Neisseriaceae</taxon>
        <taxon>Neisseria</taxon>
    </lineage>
</organism>
<name>A0A425ARL8_NEIME</name>